<dbReference type="Pfam" id="PF09837">
    <property type="entry name" value="DUF2064"/>
    <property type="match status" value="1"/>
</dbReference>
<evidence type="ECO:0000313" key="2">
    <source>
        <dbReference type="Proteomes" id="UP000781958"/>
    </source>
</evidence>
<sequence>MRRRNHLIVFARPPRFGRGKRRLAKGIGAFAAWRFYRTALSALLRRLSRDPRWTLWLAVTPDRSAGERGWPVRTRRVGQGKGDLGQRMARALGERPCGSVVLIGSDIPGIQPADIAAAFRSLGRNDFVFGPARDGGYWLVGARRTAALPRTLFAGVRWSTPHALADTVAGLPPGTKVGLVATMEDVDDHESYRRVWLDGGHGRARRKR</sequence>
<dbReference type="EMBL" id="JAGINP010000034">
    <property type="protein sequence ID" value="MBP2296750.1"/>
    <property type="molecule type" value="Genomic_DNA"/>
</dbReference>
<dbReference type="InterPro" id="IPR029044">
    <property type="entry name" value="Nucleotide-diphossugar_trans"/>
</dbReference>
<evidence type="ECO:0000313" key="1">
    <source>
        <dbReference type="EMBL" id="MBP2296750.1"/>
    </source>
</evidence>
<dbReference type="Proteomes" id="UP000781958">
    <property type="component" value="Unassembled WGS sequence"/>
</dbReference>
<dbReference type="Gene3D" id="3.90.550.10">
    <property type="entry name" value="Spore Coat Polysaccharide Biosynthesis Protein SpsA, Chain A"/>
    <property type="match status" value="1"/>
</dbReference>
<accession>A0ABS4SW21</accession>
<keyword evidence="2" id="KW-1185">Reference proteome</keyword>
<reference evidence="1 2" key="1">
    <citation type="submission" date="2021-03" db="EMBL/GenBank/DDBJ databases">
        <title>Genomic Encyclopedia of Type Strains, Phase III (KMG-III): the genomes of soil and plant-associated and newly described type strains.</title>
        <authorList>
            <person name="Whitman W."/>
        </authorList>
    </citation>
    <scope>NUCLEOTIDE SEQUENCE [LARGE SCALE GENOMIC DNA]</scope>
    <source>
        <strain evidence="1 2">IMMIB AFH-6</strain>
    </source>
</reference>
<dbReference type="RefSeq" id="WP_209772269.1">
    <property type="nucleotide sequence ID" value="NZ_JAGINP010000034.1"/>
</dbReference>
<dbReference type="PANTHER" id="PTHR36529">
    <property type="entry name" value="SLL1095 PROTEIN"/>
    <property type="match status" value="1"/>
</dbReference>
<dbReference type="NCBIfam" id="TIGR04282">
    <property type="entry name" value="glyco_like_cofC"/>
    <property type="match status" value="1"/>
</dbReference>
<name>A0ABS4SW21_9PROT</name>
<dbReference type="GO" id="GO:0016740">
    <property type="term" value="F:transferase activity"/>
    <property type="evidence" value="ECO:0007669"/>
    <property type="project" value="UniProtKB-KW"/>
</dbReference>
<dbReference type="SUPFAM" id="SSF53448">
    <property type="entry name" value="Nucleotide-diphospho-sugar transferases"/>
    <property type="match status" value="1"/>
</dbReference>
<gene>
    <name evidence="1" type="ORF">J2851_006568</name>
</gene>
<keyword evidence="1" id="KW-0808">Transferase</keyword>
<dbReference type="PANTHER" id="PTHR36529:SF1">
    <property type="entry name" value="GLYCOSYLTRANSFERASE"/>
    <property type="match status" value="1"/>
</dbReference>
<protein>
    <submittedName>
        <fullName evidence="1">RSAM/selenodomain-associated transferase 1</fullName>
    </submittedName>
</protein>
<proteinExistence type="predicted"/>
<comment type="caution">
    <text evidence="1">The sequence shown here is derived from an EMBL/GenBank/DDBJ whole genome shotgun (WGS) entry which is preliminary data.</text>
</comment>
<organism evidence="1 2">
    <name type="scientific">Azospirillum rugosum</name>
    <dbReference type="NCBI Taxonomy" id="416170"/>
    <lineage>
        <taxon>Bacteria</taxon>
        <taxon>Pseudomonadati</taxon>
        <taxon>Pseudomonadota</taxon>
        <taxon>Alphaproteobacteria</taxon>
        <taxon>Rhodospirillales</taxon>
        <taxon>Azospirillaceae</taxon>
        <taxon>Azospirillum</taxon>
    </lineage>
</organism>
<dbReference type="InterPro" id="IPR018641">
    <property type="entry name" value="Trfase_1_rSAM/seldom-assoc"/>
</dbReference>